<evidence type="ECO:0000313" key="1">
    <source>
        <dbReference type="EMBL" id="KAJ3493227.1"/>
    </source>
</evidence>
<keyword evidence="2" id="KW-1185">Reference proteome</keyword>
<organism evidence="1 2">
    <name type="scientific">Lecanicillium saksenae</name>
    <dbReference type="NCBI Taxonomy" id="468837"/>
    <lineage>
        <taxon>Eukaryota</taxon>
        <taxon>Fungi</taxon>
        <taxon>Dikarya</taxon>
        <taxon>Ascomycota</taxon>
        <taxon>Pezizomycotina</taxon>
        <taxon>Sordariomycetes</taxon>
        <taxon>Hypocreomycetidae</taxon>
        <taxon>Hypocreales</taxon>
        <taxon>Cordycipitaceae</taxon>
        <taxon>Lecanicillium</taxon>
    </lineage>
</organism>
<sequence>MSTTELTASASPADFYPSPPTSPQPVKATDRLTLDETINTPKFGASVSGTSSKTPPCATEEYVRPSTPAESEASDEEQADAAVLASKLDEWKAALSLSEMKCGASTIKNEPCKNAISKDKIARMEDIIKLLWLSTDSPLATEAHLDALAKLVHCRHHDHPPRRDQRASGWLVSMPGGPRLSSPQKRLQSIWSGAPNTCTSNTKDHRPCRQQIKPERYYCNKTVQRIIEVAVQPKDDDDSLSDLGQVLQYHMLCKYHKGPRYTRQDTWTRRIDEFLGACQKEMDQRNEEIKKATKTPTLTEKLRGGDEHTLASPPPTPSRNKTVKHPSAYWDTAFETSRFVILGKGDATGEAKIRIDEIRGIAQTSLFTSSDKSRNEVNDGFIYLYQVPGNEGFVKIGFTTRTVEERHEEWKADCHREPTVLYPTAATCKAVPHARRVERLVHADLIEHQVRIYCDRCGIQHIEWFEISVKEGIEAIEKWSRWIETRPYMKRALRSGNDNWYLKESEMKRLADVPKFLEDLTIVEKQQSQTG</sequence>
<gene>
    <name evidence="1" type="ORF">NLG97_g4867</name>
</gene>
<dbReference type="EMBL" id="JANAKD010000509">
    <property type="protein sequence ID" value="KAJ3493227.1"/>
    <property type="molecule type" value="Genomic_DNA"/>
</dbReference>
<evidence type="ECO:0000313" key="2">
    <source>
        <dbReference type="Proteomes" id="UP001148737"/>
    </source>
</evidence>
<accession>A0ACC1QXB5</accession>
<name>A0ACC1QXB5_9HYPO</name>
<reference evidence="1" key="1">
    <citation type="submission" date="2022-07" db="EMBL/GenBank/DDBJ databases">
        <title>Genome Sequence of Lecanicillium saksenae.</title>
        <authorList>
            <person name="Buettner E."/>
        </authorList>
    </citation>
    <scope>NUCLEOTIDE SEQUENCE</scope>
    <source>
        <strain evidence="1">VT-O1</strain>
    </source>
</reference>
<protein>
    <submittedName>
        <fullName evidence="1">Uncharacterized protein</fullName>
    </submittedName>
</protein>
<proteinExistence type="predicted"/>
<dbReference type="Proteomes" id="UP001148737">
    <property type="component" value="Unassembled WGS sequence"/>
</dbReference>
<comment type="caution">
    <text evidence="1">The sequence shown here is derived from an EMBL/GenBank/DDBJ whole genome shotgun (WGS) entry which is preliminary data.</text>
</comment>